<dbReference type="SUPFAM" id="SSF117987">
    <property type="entry name" value="CRISPR-associated protein"/>
    <property type="match status" value="2"/>
</dbReference>
<dbReference type="AlphaFoldDB" id="A0A239HWW8"/>
<reference evidence="2 3" key="2">
    <citation type="submission" date="2017-06" db="EMBL/GenBank/DDBJ databases">
        <authorList>
            <person name="Varghese N."/>
            <person name="Submissions S."/>
        </authorList>
    </citation>
    <scope>NUCLEOTIDE SEQUENCE [LARGE SCALE GENOMIC DNA]</scope>
    <source>
        <strain evidence="2 3">RLD-1</strain>
    </source>
</reference>
<keyword evidence="3" id="KW-1185">Reference proteome</keyword>
<dbReference type="Gene3D" id="3.30.70.1210">
    <property type="entry name" value="Crispr-associated protein, domain 2"/>
    <property type="match status" value="1"/>
</dbReference>
<dbReference type="EMBL" id="FNEC01000005">
    <property type="protein sequence ID" value="SDI43565.1"/>
    <property type="molecule type" value="Genomic_DNA"/>
</dbReference>
<gene>
    <name evidence="1" type="ORF">SAMN05216189_100549</name>
    <name evidence="2" type="ORF">SAMN06295949_108139</name>
</gene>
<evidence type="ECO:0000313" key="1">
    <source>
        <dbReference type="EMBL" id="SDI43565.1"/>
    </source>
</evidence>
<protein>
    <submittedName>
        <fullName evidence="1">CRISPR-associated protein, Cse3 family</fullName>
    </submittedName>
</protein>
<proteinExistence type="predicted"/>
<name>A0A239HWW8_9PSED</name>
<evidence type="ECO:0000313" key="3">
    <source>
        <dbReference type="Proteomes" id="UP000198309"/>
    </source>
</evidence>
<evidence type="ECO:0000313" key="4">
    <source>
        <dbReference type="Proteomes" id="UP000199693"/>
    </source>
</evidence>
<dbReference type="SMART" id="SM01101">
    <property type="entry name" value="CRISPR_assoc"/>
    <property type="match status" value="1"/>
</dbReference>
<sequence>MHLTRLRLDPRSAQARRDLGDAYEMHRTLVRAFVRDEQHSPPRILWRAEPTSAWSDPVVLVQAQEVADWSVLQALPNYLKGPVETRPLAPEQWLQEGERFRFRLFANPTVTREGKRLGLVAEDAQLAWLARQGERLGFSVEAALVTGSELLRSRKSEHRISLLRVCFEGRLQVRDPAALAQALRAGIGPGKAFGCGLLSLGRG</sequence>
<dbReference type="Gene3D" id="3.30.70.1200">
    <property type="entry name" value="Crispr-associated protein, domain 1"/>
    <property type="match status" value="1"/>
</dbReference>
<dbReference type="Pfam" id="PF08798">
    <property type="entry name" value="CRISPR_assoc"/>
    <property type="match status" value="1"/>
</dbReference>
<dbReference type="Proteomes" id="UP000198309">
    <property type="component" value="Unassembled WGS sequence"/>
</dbReference>
<dbReference type="Proteomes" id="UP000199693">
    <property type="component" value="Unassembled WGS sequence"/>
</dbReference>
<dbReference type="RefSeq" id="WP_089391209.1">
    <property type="nucleotide sequence ID" value="NZ_FNEC01000005.1"/>
</dbReference>
<dbReference type="CDD" id="cd09727">
    <property type="entry name" value="Cas6_I-E"/>
    <property type="match status" value="1"/>
</dbReference>
<reference evidence="1 4" key="1">
    <citation type="submission" date="2016-10" db="EMBL/GenBank/DDBJ databases">
        <authorList>
            <person name="de Groot N.N."/>
        </authorList>
    </citation>
    <scope>NUCLEOTIDE SEQUENCE [LARGE SCALE GENOMIC DNA]</scope>
    <source>
        <strain evidence="1 4">CCM 7361</strain>
    </source>
</reference>
<evidence type="ECO:0000313" key="2">
    <source>
        <dbReference type="EMBL" id="SNS85880.1"/>
    </source>
</evidence>
<dbReference type="EMBL" id="FZPC01000008">
    <property type="protein sequence ID" value="SNS85880.1"/>
    <property type="molecule type" value="Genomic_DNA"/>
</dbReference>
<organism evidence="1 4">
    <name type="scientific">Pseudomonas delhiensis</name>
    <dbReference type="NCBI Taxonomy" id="366289"/>
    <lineage>
        <taxon>Bacteria</taxon>
        <taxon>Pseudomonadati</taxon>
        <taxon>Pseudomonadota</taxon>
        <taxon>Gammaproteobacteria</taxon>
        <taxon>Pseudomonadales</taxon>
        <taxon>Pseudomonadaceae</taxon>
        <taxon>Pseudomonas</taxon>
    </lineage>
</organism>
<accession>A0A239HWW8</accession>
<dbReference type="NCBIfam" id="TIGR01907">
    <property type="entry name" value="casE_Cse3"/>
    <property type="match status" value="1"/>
</dbReference>
<dbReference type="InterPro" id="IPR010179">
    <property type="entry name" value="CRISPR-assoc_prot_Cse3"/>
</dbReference>